<keyword evidence="6" id="KW-0378">Hydrolase</keyword>
<reference evidence="12" key="1">
    <citation type="submission" date="2022-12" db="EMBL/GenBank/DDBJ databases">
        <title>Chromosome-level genome assembly of the bean flower thrips Megalurothrips usitatus.</title>
        <authorList>
            <person name="Ma L."/>
            <person name="Liu Q."/>
            <person name="Li H."/>
            <person name="Cai W."/>
        </authorList>
    </citation>
    <scope>NUCLEOTIDE SEQUENCE</scope>
    <source>
        <strain evidence="12">Cailab_2022a</strain>
    </source>
</reference>
<evidence type="ECO:0000256" key="4">
    <source>
        <dbReference type="ARBA" id="ARBA00022670"/>
    </source>
</evidence>
<evidence type="ECO:0000313" key="12">
    <source>
        <dbReference type="EMBL" id="KAJ1525550.1"/>
    </source>
</evidence>
<gene>
    <name evidence="12" type="ORF">ONE63_010355</name>
</gene>
<evidence type="ECO:0000259" key="11">
    <source>
        <dbReference type="Pfam" id="PF05649"/>
    </source>
</evidence>
<keyword evidence="4" id="KW-0645">Protease</keyword>
<dbReference type="PRINTS" id="PR00786">
    <property type="entry name" value="NEPRILYSIN"/>
</dbReference>
<dbReference type="CDD" id="cd08662">
    <property type="entry name" value="M13"/>
    <property type="match status" value="1"/>
</dbReference>
<feature type="domain" description="Peptidase M13 N-terminal" evidence="11">
    <location>
        <begin position="67"/>
        <end position="456"/>
    </location>
</feature>
<evidence type="ECO:0000256" key="6">
    <source>
        <dbReference type="ARBA" id="ARBA00022801"/>
    </source>
</evidence>
<dbReference type="Gene3D" id="3.40.390.10">
    <property type="entry name" value="Collagenase (Catalytic Domain)"/>
    <property type="match status" value="1"/>
</dbReference>
<evidence type="ECO:0000256" key="9">
    <source>
        <dbReference type="SAM" id="SignalP"/>
    </source>
</evidence>
<evidence type="ECO:0000259" key="10">
    <source>
        <dbReference type="Pfam" id="PF01431"/>
    </source>
</evidence>
<organism evidence="12 13">
    <name type="scientific">Megalurothrips usitatus</name>
    <name type="common">bean blossom thrips</name>
    <dbReference type="NCBI Taxonomy" id="439358"/>
    <lineage>
        <taxon>Eukaryota</taxon>
        <taxon>Metazoa</taxon>
        <taxon>Ecdysozoa</taxon>
        <taxon>Arthropoda</taxon>
        <taxon>Hexapoda</taxon>
        <taxon>Insecta</taxon>
        <taxon>Pterygota</taxon>
        <taxon>Neoptera</taxon>
        <taxon>Paraneoptera</taxon>
        <taxon>Thysanoptera</taxon>
        <taxon>Terebrantia</taxon>
        <taxon>Thripoidea</taxon>
        <taxon>Thripidae</taxon>
        <taxon>Megalurothrips</taxon>
    </lineage>
</organism>
<dbReference type="InterPro" id="IPR018497">
    <property type="entry name" value="Peptidase_M13_C"/>
</dbReference>
<dbReference type="Pfam" id="PF01431">
    <property type="entry name" value="Peptidase_M13"/>
    <property type="match status" value="1"/>
</dbReference>
<dbReference type="SUPFAM" id="SSF55486">
    <property type="entry name" value="Metalloproteases ('zincins'), catalytic domain"/>
    <property type="match status" value="1"/>
</dbReference>
<keyword evidence="7" id="KW-0862">Zinc</keyword>
<dbReference type="GO" id="GO:0005886">
    <property type="term" value="C:plasma membrane"/>
    <property type="evidence" value="ECO:0007669"/>
    <property type="project" value="UniProtKB-SubCell"/>
</dbReference>
<dbReference type="InterPro" id="IPR042089">
    <property type="entry name" value="Peptidase_M13_dom_2"/>
</dbReference>
<evidence type="ECO:0000256" key="5">
    <source>
        <dbReference type="ARBA" id="ARBA00022723"/>
    </source>
</evidence>
<dbReference type="InterPro" id="IPR008753">
    <property type="entry name" value="Peptidase_M13_N"/>
</dbReference>
<dbReference type="PANTHER" id="PTHR11733:SF224">
    <property type="entry name" value="NEPRILYSIN-2"/>
    <property type="match status" value="1"/>
</dbReference>
<evidence type="ECO:0000256" key="7">
    <source>
        <dbReference type="ARBA" id="ARBA00022833"/>
    </source>
</evidence>
<dbReference type="GO" id="GO:0016485">
    <property type="term" value="P:protein processing"/>
    <property type="evidence" value="ECO:0007669"/>
    <property type="project" value="TreeGrafter"/>
</dbReference>
<keyword evidence="9" id="KW-0732">Signal</keyword>
<keyword evidence="8" id="KW-0482">Metalloprotease</keyword>
<dbReference type="GO" id="GO:0046872">
    <property type="term" value="F:metal ion binding"/>
    <property type="evidence" value="ECO:0007669"/>
    <property type="project" value="UniProtKB-KW"/>
</dbReference>
<dbReference type="GO" id="GO:0004222">
    <property type="term" value="F:metalloendopeptidase activity"/>
    <property type="evidence" value="ECO:0007669"/>
    <property type="project" value="InterPro"/>
</dbReference>
<name>A0AAV7XLS9_9NEOP</name>
<comment type="subcellular location">
    <subcellularLocation>
        <location evidence="2">Cell membrane</location>
        <topology evidence="2">Single-pass type II membrane protein</topology>
    </subcellularLocation>
</comment>
<dbReference type="Pfam" id="PF05649">
    <property type="entry name" value="Peptidase_M13_N"/>
    <property type="match status" value="1"/>
</dbReference>
<evidence type="ECO:0000256" key="2">
    <source>
        <dbReference type="ARBA" id="ARBA00004401"/>
    </source>
</evidence>
<dbReference type="PROSITE" id="PS51885">
    <property type="entry name" value="NEPRILYSIN"/>
    <property type="match status" value="1"/>
</dbReference>
<accession>A0AAV7XLS9</accession>
<dbReference type="EMBL" id="JAPTSV010000008">
    <property type="protein sequence ID" value="KAJ1525550.1"/>
    <property type="molecule type" value="Genomic_DNA"/>
</dbReference>
<dbReference type="Proteomes" id="UP001075354">
    <property type="component" value="Chromosome 8"/>
</dbReference>
<evidence type="ECO:0000256" key="1">
    <source>
        <dbReference type="ARBA" id="ARBA00001947"/>
    </source>
</evidence>
<comment type="caution">
    <text evidence="12">The sequence shown here is derived from an EMBL/GenBank/DDBJ whole genome shotgun (WGS) entry which is preliminary data.</text>
</comment>
<keyword evidence="13" id="KW-1185">Reference proteome</keyword>
<dbReference type="Gene3D" id="1.10.1380.10">
    <property type="entry name" value="Neutral endopeptidase , domain2"/>
    <property type="match status" value="1"/>
</dbReference>
<evidence type="ECO:0000256" key="3">
    <source>
        <dbReference type="ARBA" id="ARBA00007357"/>
    </source>
</evidence>
<dbReference type="PANTHER" id="PTHR11733">
    <property type="entry name" value="ZINC METALLOPROTEASE FAMILY M13 NEPRILYSIN-RELATED"/>
    <property type="match status" value="1"/>
</dbReference>
<feature type="chain" id="PRO_5043529682" evidence="9">
    <location>
        <begin position="21"/>
        <end position="721"/>
    </location>
</feature>
<sequence>MMKTACLLAVALFPLALVAAPAGQNGATERMPSPASSQASVGDYCFSSSCNRSAAFMEKAINPLADPCDNFYEFACGGYVRNTVLPPHEAEVSTISQMQDNLLRQLRDLLSEPIATDNKEAFKIARTLYQSCVNTTLLEELGLDPARNVLKAVGGWPLLEGDSWDEHNFELNAMLLKLEDLGLSAASLFSLDIASIGNGYSVQVTLPKLNIDLTGYDSKTAAKRFDEYVNLITNVTTLFAPADANLTKIQMEISRIASFERDLNSHMPSLEDRWATGRLAAMRTLDSLNTKHPYVDWSRLISHLVPASYNVTDELLVSVKPMTYFEGLGKELSGVDKRTLVNYLVWRALHQHLLPNLNTAMRTMVTEHSTRRVAEGVERWKECTKFVHERAPVLTSALFARRFTSADMLAKARSLAEEVSTEIVNLVKAADWMQPEDKLHAEAHANVKVKFMVGYPDIVFNDTYVEGYVQEKQNPMLVDTFLKNVLELSRILRRNTFRRLVVGFTSEDVIVNSGKIIDVNAFNFDSILGLTLGILQDPAFNANRPRYLNYGVIGFAIGHEYSHSFDLNGMIFENTTLAQFQKKSQCIIEQYSNITDKATNLTVNGVLTQAENIADQAGAKVARIAYEKHVAKFGPEPSIPLQFPAGSRLDLSPQQMLWVSLAQFFCAKQSLQELEKNMHVEQHVPHGHRVNGLLKNEKAFAADYKCAAGAPMNPVHKCHIW</sequence>
<feature type="signal peptide" evidence="9">
    <location>
        <begin position="1"/>
        <end position="20"/>
    </location>
</feature>
<dbReference type="AlphaFoldDB" id="A0AAV7XLS9"/>
<dbReference type="InterPro" id="IPR024079">
    <property type="entry name" value="MetalloPept_cat_dom_sf"/>
</dbReference>
<dbReference type="InterPro" id="IPR000718">
    <property type="entry name" value="Peptidase_M13"/>
</dbReference>
<evidence type="ECO:0000313" key="13">
    <source>
        <dbReference type="Proteomes" id="UP001075354"/>
    </source>
</evidence>
<protein>
    <submittedName>
        <fullName evidence="12">Uncharacterized protein</fullName>
    </submittedName>
</protein>
<proteinExistence type="inferred from homology"/>
<keyword evidence="5" id="KW-0479">Metal-binding</keyword>
<comment type="cofactor">
    <cofactor evidence="1">
        <name>Zn(2+)</name>
        <dbReference type="ChEBI" id="CHEBI:29105"/>
    </cofactor>
</comment>
<feature type="domain" description="Peptidase M13 C-terminal" evidence="10">
    <location>
        <begin position="528"/>
        <end position="720"/>
    </location>
</feature>
<evidence type="ECO:0000256" key="8">
    <source>
        <dbReference type="ARBA" id="ARBA00023049"/>
    </source>
</evidence>
<comment type="similarity">
    <text evidence="3">Belongs to the peptidase M13 family.</text>
</comment>